<accession>A0A9P4I2W1</accession>
<protein>
    <recommendedName>
        <fullName evidence="4">Fungal N-terminal domain-containing protein</fullName>
    </recommendedName>
</protein>
<evidence type="ECO:0000256" key="1">
    <source>
        <dbReference type="SAM" id="MobiDB-lite"/>
    </source>
</evidence>
<proteinExistence type="predicted"/>
<feature type="compositionally biased region" description="Low complexity" evidence="1">
    <location>
        <begin position="360"/>
        <end position="379"/>
    </location>
</feature>
<feature type="compositionally biased region" description="Polar residues" evidence="1">
    <location>
        <begin position="337"/>
        <end position="348"/>
    </location>
</feature>
<dbReference type="InterPro" id="IPR039327">
    <property type="entry name" value="CON7-like"/>
</dbReference>
<name>A0A9P4I2W1_9PEZI</name>
<gene>
    <name evidence="2" type="ORF">NA57DRAFT_60690</name>
</gene>
<feature type="compositionally biased region" description="Low complexity" evidence="1">
    <location>
        <begin position="554"/>
        <end position="565"/>
    </location>
</feature>
<dbReference type="Proteomes" id="UP000799772">
    <property type="component" value="Unassembled WGS sequence"/>
</dbReference>
<sequence length="628" mass="69430">MPEIASILQIASRGSKLSLALYDFAASVPAATTDASQLARCVKDLTRALWQVSASLRADARVTTPEAGDAIADIVQQCQAVFTEIEAVVPLEMVRDGKSLTYGQKWEWSEVSRAKVQYLLGHLESLKLTLDVLSQAIQSVKVIEWAGLQQQQGSHPMCSEAVSLEKMQLECLVVEQQLSFLRAAQLFDIYHRRHADSGLQLIPLDQSAQALTLFEEHAPNPSKLSKYQDSTLVGTRAANETERLAMVRRASSPYIDYLLERWTRLLEIRRSQQPRVDSDDSSDDETPPGTTYSNGLKSPPGPILTHIDEEEDEVTRSTPTSPIGIPERMRRPRAPMSPTSPSSWNGRTASYFPAPPVKPPSSTGSSPRTSFSASSTPRPVRQPNPEQVQDGRKSIHWRLRVGNKYWDHENERVINSNTQLDPSQVHVEKNSGTDILATYASETAIEDMGYSFDRVKVPRNDGGQTKMETLYCIRRALTFPEVEALVGRSNRLWEQRYKKPRPQLSHPALDRSVSSPLPIPGLASASRLQTPRDYHRSTARSTSQRRDEYRPRSSRSSPSNTSNTSDSDRDGPTVSRSRDGSRSSTRSRRDSHGSSKKGSKTGSNLSKVAAGAGVAALLEGLFEVGAAL</sequence>
<evidence type="ECO:0000313" key="2">
    <source>
        <dbReference type="EMBL" id="KAF2094041.1"/>
    </source>
</evidence>
<evidence type="ECO:0008006" key="4">
    <source>
        <dbReference type="Google" id="ProtNLM"/>
    </source>
</evidence>
<dbReference type="GO" id="GO:0006355">
    <property type="term" value="P:regulation of DNA-templated transcription"/>
    <property type="evidence" value="ECO:0007669"/>
    <property type="project" value="InterPro"/>
</dbReference>
<keyword evidence="3" id="KW-1185">Reference proteome</keyword>
<feature type="compositionally biased region" description="Basic and acidic residues" evidence="1">
    <location>
        <begin position="566"/>
        <end position="593"/>
    </location>
</feature>
<comment type="caution">
    <text evidence="2">The sequence shown here is derived from an EMBL/GenBank/DDBJ whole genome shotgun (WGS) entry which is preliminary data.</text>
</comment>
<reference evidence="2" key="1">
    <citation type="journal article" date="2020" name="Stud. Mycol.">
        <title>101 Dothideomycetes genomes: a test case for predicting lifestyles and emergence of pathogens.</title>
        <authorList>
            <person name="Haridas S."/>
            <person name="Albert R."/>
            <person name="Binder M."/>
            <person name="Bloem J."/>
            <person name="Labutti K."/>
            <person name="Salamov A."/>
            <person name="Andreopoulos B."/>
            <person name="Baker S."/>
            <person name="Barry K."/>
            <person name="Bills G."/>
            <person name="Bluhm B."/>
            <person name="Cannon C."/>
            <person name="Castanera R."/>
            <person name="Culley D."/>
            <person name="Daum C."/>
            <person name="Ezra D."/>
            <person name="Gonzalez J."/>
            <person name="Henrissat B."/>
            <person name="Kuo A."/>
            <person name="Liang C."/>
            <person name="Lipzen A."/>
            <person name="Lutzoni F."/>
            <person name="Magnuson J."/>
            <person name="Mondo S."/>
            <person name="Nolan M."/>
            <person name="Ohm R."/>
            <person name="Pangilinan J."/>
            <person name="Park H.-J."/>
            <person name="Ramirez L."/>
            <person name="Alfaro M."/>
            <person name="Sun H."/>
            <person name="Tritt A."/>
            <person name="Yoshinaga Y."/>
            <person name="Zwiers L.-H."/>
            <person name="Turgeon B."/>
            <person name="Goodwin S."/>
            <person name="Spatafora J."/>
            <person name="Crous P."/>
            <person name="Grigoriev I."/>
        </authorList>
    </citation>
    <scope>NUCLEOTIDE SEQUENCE</scope>
    <source>
        <strain evidence="2">CBS 133067</strain>
    </source>
</reference>
<dbReference type="AlphaFoldDB" id="A0A9P4I2W1"/>
<feature type="region of interest" description="Disordered" evidence="1">
    <location>
        <begin position="498"/>
        <end position="605"/>
    </location>
</feature>
<dbReference type="EMBL" id="ML978135">
    <property type="protein sequence ID" value="KAF2094041.1"/>
    <property type="molecule type" value="Genomic_DNA"/>
</dbReference>
<evidence type="ECO:0000313" key="3">
    <source>
        <dbReference type="Proteomes" id="UP000799772"/>
    </source>
</evidence>
<dbReference type="PANTHER" id="PTHR36167">
    <property type="entry name" value="C2H2 FINGER DOMAIN TRANSCRIPTION FACTOR (EUROFUNG)-RELATED"/>
    <property type="match status" value="1"/>
</dbReference>
<dbReference type="PANTHER" id="PTHR36167:SF3">
    <property type="entry name" value="C2H2 FINGER DOMAIN TRANSCRIPTION FACTOR (EUROFUNG)-RELATED"/>
    <property type="match status" value="1"/>
</dbReference>
<feature type="region of interest" description="Disordered" evidence="1">
    <location>
        <begin position="271"/>
        <end position="394"/>
    </location>
</feature>
<organism evidence="2 3">
    <name type="scientific">Rhizodiscina lignyota</name>
    <dbReference type="NCBI Taxonomy" id="1504668"/>
    <lineage>
        <taxon>Eukaryota</taxon>
        <taxon>Fungi</taxon>
        <taxon>Dikarya</taxon>
        <taxon>Ascomycota</taxon>
        <taxon>Pezizomycotina</taxon>
        <taxon>Dothideomycetes</taxon>
        <taxon>Pleosporomycetidae</taxon>
        <taxon>Aulographales</taxon>
        <taxon>Rhizodiscinaceae</taxon>
        <taxon>Rhizodiscina</taxon>
    </lineage>
</organism>
<dbReference type="OrthoDB" id="5431013at2759"/>